<feature type="binding site" evidence="7">
    <location>
        <position position="151"/>
    </location>
    <ligand>
        <name>substrate</name>
    </ligand>
</feature>
<comment type="caution">
    <text evidence="12">The sequence shown here is derived from an EMBL/GenBank/DDBJ whole genome shotgun (WGS) entry which is preliminary data.</text>
</comment>
<evidence type="ECO:0000256" key="2">
    <source>
        <dbReference type="ARBA" id="ARBA00022723"/>
    </source>
</evidence>
<gene>
    <name evidence="12" type="ORF">H2O73_19600</name>
</gene>
<evidence type="ECO:0000256" key="1">
    <source>
        <dbReference type="ARBA" id="ARBA00010141"/>
    </source>
</evidence>
<organism evidence="12 13">
    <name type="scientific">Vibrio marinisediminis</name>
    <dbReference type="NCBI Taxonomy" id="2758441"/>
    <lineage>
        <taxon>Bacteria</taxon>
        <taxon>Pseudomonadati</taxon>
        <taxon>Pseudomonadota</taxon>
        <taxon>Gammaproteobacteria</taxon>
        <taxon>Vibrionales</taxon>
        <taxon>Vibrionaceae</taxon>
        <taxon>Vibrio</taxon>
    </lineage>
</organism>
<dbReference type="Gene3D" id="3.40.50.720">
    <property type="entry name" value="NAD(P)-binding Rossmann-like Domain"/>
    <property type="match status" value="1"/>
</dbReference>
<dbReference type="GO" id="GO:0016616">
    <property type="term" value="F:oxidoreductase activity, acting on the CH-OH group of donors, NAD or NADP as acceptor"/>
    <property type="evidence" value="ECO:0007669"/>
    <property type="project" value="InterPro"/>
</dbReference>
<dbReference type="Pfam" id="PF02056">
    <property type="entry name" value="Glyco_hydro_4"/>
    <property type="match status" value="1"/>
</dbReference>
<dbReference type="RefSeq" id="WP_182110617.1">
    <property type="nucleotide sequence ID" value="NZ_JACFYF010000025.1"/>
</dbReference>
<evidence type="ECO:0000256" key="5">
    <source>
        <dbReference type="ARBA" id="ARBA00023211"/>
    </source>
</evidence>
<evidence type="ECO:0000259" key="11">
    <source>
        <dbReference type="Pfam" id="PF11975"/>
    </source>
</evidence>
<dbReference type="PANTHER" id="PTHR32092">
    <property type="entry name" value="6-PHOSPHO-BETA-GLUCOSIDASE-RELATED"/>
    <property type="match status" value="1"/>
</dbReference>
<dbReference type="SUPFAM" id="SSF51735">
    <property type="entry name" value="NAD(P)-binding Rossmann-fold domains"/>
    <property type="match status" value="1"/>
</dbReference>
<keyword evidence="13" id="KW-1185">Reference proteome</keyword>
<dbReference type="InterPro" id="IPR001088">
    <property type="entry name" value="Glyco_hydro_4"/>
</dbReference>
<keyword evidence="8" id="KW-0170">Cobalt</keyword>
<dbReference type="CDD" id="cd05296">
    <property type="entry name" value="GH4_P_beta_glucosidase"/>
    <property type="match status" value="1"/>
</dbReference>
<dbReference type="SUPFAM" id="SSF56327">
    <property type="entry name" value="LDH C-terminal domain-like"/>
    <property type="match status" value="1"/>
</dbReference>
<dbReference type="Proteomes" id="UP000571701">
    <property type="component" value="Unassembled WGS sequence"/>
</dbReference>
<reference evidence="12 13" key="1">
    <citation type="submission" date="2020-07" db="EMBL/GenBank/DDBJ databases">
        <title>Vibrio marinisediminis sp. nov., isolated from marine sediment.</title>
        <authorList>
            <person name="Ji X."/>
        </authorList>
    </citation>
    <scope>NUCLEOTIDE SEQUENCE [LARGE SCALE GENOMIC DNA]</scope>
    <source>
        <strain evidence="12 13">404</strain>
    </source>
</reference>
<dbReference type="InterPro" id="IPR022616">
    <property type="entry name" value="Glyco_hydro_4_C"/>
</dbReference>
<evidence type="ECO:0000313" key="13">
    <source>
        <dbReference type="Proteomes" id="UP000571701"/>
    </source>
</evidence>
<dbReference type="GO" id="GO:0005975">
    <property type="term" value="P:carbohydrate metabolic process"/>
    <property type="evidence" value="ECO:0007669"/>
    <property type="project" value="InterPro"/>
</dbReference>
<dbReference type="GO" id="GO:0046872">
    <property type="term" value="F:metal ion binding"/>
    <property type="evidence" value="ECO:0007669"/>
    <property type="project" value="UniProtKB-KW"/>
</dbReference>
<evidence type="ECO:0000256" key="9">
    <source>
        <dbReference type="PIRSR" id="PIRSR601088-4"/>
    </source>
</evidence>
<evidence type="ECO:0000256" key="10">
    <source>
        <dbReference type="RuleBase" id="RU361152"/>
    </source>
</evidence>
<evidence type="ECO:0000256" key="7">
    <source>
        <dbReference type="PIRSR" id="PIRSR601088-2"/>
    </source>
</evidence>
<evidence type="ECO:0000256" key="6">
    <source>
        <dbReference type="ARBA" id="ARBA00023295"/>
    </source>
</evidence>
<feature type="domain" description="Glycosyl hydrolase family 4 C-terminal" evidence="11">
    <location>
        <begin position="197"/>
        <end position="411"/>
    </location>
</feature>
<keyword evidence="8" id="KW-0533">Nickel</keyword>
<dbReference type="InterPro" id="IPR015955">
    <property type="entry name" value="Lactate_DH/Glyco_Ohase_4_C"/>
</dbReference>
<dbReference type="EMBL" id="JACFYF010000025">
    <property type="protein sequence ID" value="MBA5764569.1"/>
    <property type="molecule type" value="Genomic_DNA"/>
</dbReference>
<keyword evidence="8" id="KW-0408">Iron</keyword>
<feature type="binding site" evidence="8">
    <location>
        <position position="202"/>
    </location>
    <ligand>
        <name>Mn(2+)</name>
        <dbReference type="ChEBI" id="CHEBI:29035"/>
    </ligand>
</feature>
<keyword evidence="3 10" id="KW-0378">Hydrolase</keyword>
<keyword evidence="5 8" id="KW-0464">Manganese</keyword>
<comment type="similarity">
    <text evidence="1 10">Belongs to the glycosyl hydrolase 4 family.</text>
</comment>
<sequence length="440" mass="48553">MARGALKLAIIGGGSSYTPELIEGVIKRREFLPVREIHLVDIDAGKDKLEIIRALATRMVKKVGAEIDIVASTDRREAIKGADFVMTQFRVGGLKARASDERIPLKYDVIGQETTGPGGFAKALRTIPVILDICRDIEELAPNAWMLNFTNPAGLVSEAVNKHTKVKSIGLCNVPVSMRMMVAEMMNCKQEELQLEFAGLNHLVWVHKAWLNGEDITATVIEKVGDGANFSMKNIFEEPWDPSFLKALGAIPCPYHRYFYQTDAMLQEEKESAAEKGTRAEQVMLTEESLFKLYQDENLDVKPKELEERGGAYYSDASLNLVDAIYNNRNGIHVVNVPNNGAINTLPDDAVIECSAVVGNWGAKPVSVGQLSANVLGLLHQVKAYEQLAIEAAVFGDYDKALMALANNPLVPDIKRAKAILNDILRENAEYLPQFKLTTL</sequence>
<dbReference type="PRINTS" id="PR00732">
    <property type="entry name" value="GLHYDRLASE4"/>
</dbReference>
<dbReference type="Pfam" id="PF11975">
    <property type="entry name" value="Glyco_hydro_4C"/>
    <property type="match status" value="1"/>
</dbReference>
<evidence type="ECO:0000313" key="12">
    <source>
        <dbReference type="EMBL" id="MBA5764569.1"/>
    </source>
</evidence>
<comment type="cofactor">
    <cofactor evidence="10">
        <name>NAD(+)</name>
        <dbReference type="ChEBI" id="CHEBI:57540"/>
    </cofactor>
    <text evidence="10">Binds 1 NAD(+) per subunit.</text>
</comment>
<dbReference type="Gene3D" id="3.90.110.10">
    <property type="entry name" value="Lactate dehydrogenase/glycoside hydrolase, family 4, C-terminal"/>
    <property type="match status" value="1"/>
</dbReference>
<evidence type="ECO:0000256" key="4">
    <source>
        <dbReference type="ARBA" id="ARBA00023027"/>
    </source>
</evidence>
<keyword evidence="6 10" id="KW-0326">Glycosidase</keyword>
<feature type="site" description="Increases basicity of active site Tyr" evidence="9">
    <location>
        <position position="113"/>
    </location>
</feature>
<evidence type="ECO:0000256" key="3">
    <source>
        <dbReference type="ARBA" id="ARBA00022801"/>
    </source>
</evidence>
<proteinExistence type="inferred from homology"/>
<protein>
    <submittedName>
        <fullName evidence="12">6-phospho-beta-glucosidase</fullName>
    </submittedName>
</protein>
<dbReference type="PANTHER" id="PTHR32092:SF5">
    <property type="entry name" value="6-PHOSPHO-BETA-GLUCOSIDASE"/>
    <property type="match status" value="1"/>
</dbReference>
<dbReference type="AlphaFoldDB" id="A0A7W2FUR0"/>
<accession>A0A7W2FUR0</accession>
<name>A0A7W2FUR0_9VIBR</name>
<evidence type="ECO:0000256" key="8">
    <source>
        <dbReference type="PIRSR" id="PIRSR601088-3"/>
    </source>
</evidence>
<keyword evidence="4 10" id="KW-0520">NAD</keyword>
<keyword evidence="2 8" id="KW-0479">Metal-binding</keyword>
<feature type="binding site" evidence="8">
    <location>
        <position position="172"/>
    </location>
    <ligand>
        <name>Mn(2+)</name>
        <dbReference type="ChEBI" id="CHEBI:29035"/>
    </ligand>
</feature>
<feature type="binding site" evidence="7">
    <location>
        <position position="97"/>
    </location>
    <ligand>
        <name>substrate</name>
    </ligand>
</feature>
<dbReference type="GO" id="GO:0004553">
    <property type="term" value="F:hydrolase activity, hydrolyzing O-glycosyl compounds"/>
    <property type="evidence" value="ECO:0007669"/>
    <property type="project" value="InterPro"/>
</dbReference>
<dbReference type="InterPro" id="IPR036291">
    <property type="entry name" value="NAD(P)-bd_dom_sf"/>
</dbReference>